<dbReference type="GO" id="GO:0046872">
    <property type="term" value="F:metal ion binding"/>
    <property type="evidence" value="ECO:0007669"/>
    <property type="project" value="InterPro"/>
</dbReference>
<sequence>MTDQATKTLRSTFDELAAQVRAFAPEDLVRQSGASDWDVSQVLSHLGSGAEINLAALEGALDGTGAPEGDAIRAIWARWDAMSPVERANAFLDANENHIARLEGLDPDTRESLRIALWFPTDPLDVETFAKFRLSELALHTWDVQVTFDRAAGLRPDATDILLDRIGGMLGWTAKPDRLGRAATLAVHVTAPERSFGLAIGEQAEIVDVPAEPDAVLTAPAEWWLRLVTGRHAPEHTPPVVELTGSITLEELRRVFPGF</sequence>
<keyword evidence="2" id="KW-0413">Isomerase</keyword>
<evidence type="ECO:0000313" key="2">
    <source>
        <dbReference type="EMBL" id="TKK86846.1"/>
    </source>
</evidence>
<evidence type="ECO:0000259" key="1">
    <source>
        <dbReference type="Pfam" id="PF11716"/>
    </source>
</evidence>
<protein>
    <submittedName>
        <fullName evidence="2">Maleylpyruvate isomerase family mycothiol-dependent enzyme</fullName>
    </submittedName>
</protein>
<dbReference type="NCBIfam" id="TIGR03083">
    <property type="entry name" value="maleylpyruvate isomerase family mycothiol-dependent enzyme"/>
    <property type="match status" value="1"/>
</dbReference>
<dbReference type="InterPro" id="IPR024344">
    <property type="entry name" value="MDMPI_metal-binding"/>
</dbReference>
<dbReference type="SUPFAM" id="SSF109854">
    <property type="entry name" value="DinB/YfiT-like putative metalloenzymes"/>
    <property type="match status" value="1"/>
</dbReference>
<dbReference type="EMBL" id="SZQA01000019">
    <property type="protein sequence ID" value="TKK86846.1"/>
    <property type="molecule type" value="Genomic_DNA"/>
</dbReference>
<organism evidence="2 3">
    <name type="scientific">Herbidospora galbida</name>
    <dbReference type="NCBI Taxonomy" id="2575442"/>
    <lineage>
        <taxon>Bacteria</taxon>
        <taxon>Bacillati</taxon>
        <taxon>Actinomycetota</taxon>
        <taxon>Actinomycetes</taxon>
        <taxon>Streptosporangiales</taxon>
        <taxon>Streptosporangiaceae</taxon>
        <taxon>Herbidospora</taxon>
    </lineage>
</organism>
<dbReference type="InterPro" id="IPR017517">
    <property type="entry name" value="Maleyloyr_isom"/>
</dbReference>
<feature type="domain" description="Mycothiol-dependent maleylpyruvate isomerase metal-binding" evidence="1">
    <location>
        <begin position="10"/>
        <end position="145"/>
    </location>
</feature>
<dbReference type="Pfam" id="PF11716">
    <property type="entry name" value="MDMPI_N"/>
    <property type="match status" value="1"/>
</dbReference>
<name>A0A4U3MGB6_9ACTN</name>
<dbReference type="AlphaFoldDB" id="A0A4U3MGB6"/>
<dbReference type="Proteomes" id="UP000308705">
    <property type="component" value="Unassembled WGS sequence"/>
</dbReference>
<comment type="caution">
    <text evidence="2">The sequence shown here is derived from an EMBL/GenBank/DDBJ whole genome shotgun (WGS) entry which is preliminary data.</text>
</comment>
<evidence type="ECO:0000313" key="3">
    <source>
        <dbReference type="Proteomes" id="UP000308705"/>
    </source>
</evidence>
<dbReference type="OrthoDB" id="3213691at2"/>
<keyword evidence="2" id="KW-0670">Pyruvate</keyword>
<gene>
    <name evidence="2" type="ORF">FDA94_20520</name>
</gene>
<dbReference type="RefSeq" id="WP_137248694.1">
    <property type="nucleotide sequence ID" value="NZ_SZQA01000019.1"/>
</dbReference>
<dbReference type="GO" id="GO:0016853">
    <property type="term" value="F:isomerase activity"/>
    <property type="evidence" value="ECO:0007669"/>
    <property type="project" value="UniProtKB-KW"/>
</dbReference>
<reference evidence="2 3" key="1">
    <citation type="submission" date="2019-04" db="EMBL/GenBank/DDBJ databases">
        <title>Herbidospora sp. NEAU-GS14.nov., a novel actinomycete isolated from soil.</title>
        <authorList>
            <person name="Han L."/>
        </authorList>
    </citation>
    <scope>NUCLEOTIDE SEQUENCE [LARGE SCALE GENOMIC DNA]</scope>
    <source>
        <strain evidence="2 3">NEAU-GS14</strain>
    </source>
</reference>
<dbReference type="InterPro" id="IPR034660">
    <property type="entry name" value="DinB/YfiT-like"/>
</dbReference>
<proteinExistence type="predicted"/>
<keyword evidence="3" id="KW-1185">Reference proteome</keyword>
<accession>A0A4U3MGB6</accession>
<dbReference type="Gene3D" id="1.20.120.450">
    <property type="entry name" value="dinb family like domain"/>
    <property type="match status" value="1"/>
</dbReference>